<dbReference type="AlphaFoldDB" id="C7DI52"/>
<dbReference type="GO" id="GO:0051536">
    <property type="term" value="F:iron-sulfur cluster binding"/>
    <property type="evidence" value="ECO:0007669"/>
    <property type="project" value="InterPro"/>
</dbReference>
<protein>
    <submittedName>
        <fullName evidence="2">SUF system FeS assembly protein, NifU family</fullName>
    </submittedName>
</protein>
<dbReference type="SUPFAM" id="SSF82649">
    <property type="entry name" value="SufE/NifU"/>
    <property type="match status" value="1"/>
</dbReference>
<reference evidence="2 3" key="1">
    <citation type="journal article" date="2009" name="Genome Biol.">
        <title>Community-wide analysis of microbial genome sequence signatures.</title>
        <authorList>
            <person name="Dick G.J."/>
            <person name="Andersson A.F."/>
            <person name="Baker B.J."/>
            <person name="Simmons S.L."/>
            <person name="Thomas B.C."/>
            <person name="Yelton A.P."/>
            <person name="Banfield J.F."/>
        </authorList>
    </citation>
    <scope>NUCLEOTIDE SEQUENCE [LARGE SCALE GENOMIC DNA]</scope>
    <source>
        <strain evidence="2">ARMAN-2</strain>
    </source>
</reference>
<dbReference type="PANTHER" id="PTHR10093">
    <property type="entry name" value="IRON-SULFUR CLUSTER ASSEMBLY ENZYME NIFU HOMOLOG"/>
    <property type="match status" value="1"/>
</dbReference>
<dbReference type="CDD" id="cd06664">
    <property type="entry name" value="IscU_like"/>
    <property type="match status" value="1"/>
</dbReference>
<proteinExistence type="predicted"/>
<evidence type="ECO:0000259" key="1">
    <source>
        <dbReference type="Pfam" id="PF01592"/>
    </source>
</evidence>
<keyword evidence="3" id="KW-1185">Reference proteome</keyword>
<accession>C7DI52</accession>
<feature type="domain" description="NIF system FeS cluster assembly NifU N-terminal" evidence="1">
    <location>
        <begin position="6"/>
        <end position="122"/>
    </location>
</feature>
<organism evidence="2 3">
    <name type="scientific">Candidatus Micrarchaeum acidiphilum ARMAN-2</name>
    <dbReference type="NCBI Taxonomy" id="425595"/>
    <lineage>
        <taxon>Archaea</taxon>
        <taxon>Candidatus Micrarchaeota</taxon>
        <taxon>Candidatus Micrarchaeia</taxon>
        <taxon>Candidatus Micrarchaeales</taxon>
        <taxon>Candidatus Micrarchaeaceae</taxon>
        <taxon>Candidatus Micrarchaeum</taxon>
    </lineage>
</organism>
<dbReference type="Pfam" id="PF01592">
    <property type="entry name" value="NifU_N"/>
    <property type="match status" value="1"/>
</dbReference>
<evidence type="ECO:0000313" key="2">
    <source>
        <dbReference type="EMBL" id="EET89626.1"/>
    </source>
</evidence>
<evidence type="ECO:0000313" key="3">
    <source>
        <dbReference type="Proteomes" id="UP000332487"/>
    </source>
</evidence>
<dbReference type="Gene3D" id="3.90.1010.10">
    <property type="match status" value="1"/>
</dbReference>
<sequence length="124" mass="13581">MSLDLYAEELISNYEHPHNKGKIDNPDAEMHEYNPVCGDDITIYIKVSDNKVKEVKFEGQGCAISMGTASMLTESIKGKSLSEISAMGFKDIVELIGVDPGPARLKCATISLKALQKAVQKIKH</sequence>
<dbReference type="GO" id="GO:0016226">
    <property type="term" value="P:iron-sulfur cluster assembly"/>
    <property type="evidence" value="ECO:0007669"/>
    <property type="project" value="InterPro"/>
</dbReference>
<dbReference type="EMBL" id="GG697241">
    <property type="protein sequence ID" value="EET89626.1"/>
    <property type="molecule type" value="Genomic_DNA"/>
</dbReference>
<dbReference type="NCBIfam" id="TIGR01994">
    <property type="entry name" value="SUF_scaf_2"/>
    <property type="match status" value="1"/>
</dbReference>
<name>C7DI52_MICA2</name>
<reference evidence="2 3" key="2">
    <citation type="journal article" date="2010" name="Proc. Natl. Acad. Sci. U.S.A.">
        <title>Enigmatic, ultrasmall, uncultivated Archaea.</title>
        <authorList>
            <person name="Baker B.J."/>
            <person name="Comolli L.R."/>
            <person name="Dick G.J."/>
            <person name="Hauser L.J."/>
            <person name="Hyatt D."/>
            <person name="Dill B.D."/>
            <person name="Land M.L."/>
            <person name="Verberkmoes N.C."/>
            <person name="Hettich R.L."/>
            <person name="Banfield J.F."/>
        </authorList>
    </citation>
    <scope>NUCLEOTIDE SEQUENCE [LARGE SCALE GENOMIC DNA]</scope>
    <source>
        <strain evidence="2">ARMAN-2</strain>
    </source>
</reference>
<dbReference type="GO" id="GO:0005506">
    <property type="term" value="F:iron ion binding"/>
    <property type="evidence" value="ECO:0007669"/>
    <property type="project" value="InterPro"/>
</dbReference>
<dbReference type="InterPro" id="IPR002871">
    <property type="entry name" value="NIF_FeS_clus_asmbl_NifU_N"/>
</dbReference>
<gene>
    <name evidence="2" type="ORF">UNLARM2_0744</name>
</gene>
<dbReference type="Proteomes" id="UP000332487">
    <property type="component" value="Unassembled WGS sequence"/>
</dbReference>